<evidence type="ECO:0000313" key="3">
    <source>
        <dbReference type="Proteomes" id="UP001290462"/>
    </source>
</evidence>
<dbReference type="EMBL" id="JAVBVO010000005">
    <property type="protein sequence ID" value="MDZ5760164.1"/>
    <property type="molecule type" value="Genomic_DNA"/>
</dbReference>
<organism evidence="2 3">
    <name type="scientific">Carnobacterium maltaromaticum</name>
    <name type="common">Carnobacterium piscicola</name>
    <dbReference type="NCBI Taxonomy" id="2751"/>
    <lineage>
        <taxon>Bacteria</taxon>
        <taxon>Bacillati</taxon>
        <taxon>Bacillota</taxon>
        <taxon>Bacilli</taxon>
        <taxon>Lactobacillales</taxon>
        <taxon>Carnobacteriaceae</taxon>
        <taxon>Carnobacterium</taxon>
    </lineage>
</organism>
<dbReference type="RefSeq" id="WP_322809603.1">
    <property type="nucleotide sequence ID" value="NZ_JAVBVO010000005.1"/>
</dbReference>
<evidence type="ECO:0000256" key="1">
    <source>
        <dbReference type="SAM" id="Phobius"/>
    </source>
</evidence>
<feature type="transmembrane region" description="Helical" evidence="1">
    <location>
        <begin position="42"/>
        <end position="60"/>
    </location>
</feature>
<reference evidence="2" key="1">
    <citation type="submission" date="2023-08" db="EMBL/GenBank/DDBJ databases">
        <title>Genomic characterization of piscicolin 126 produced by Carnobacterium maltaromaticum CM22 strain isolated from salmon (Salmo salar).</title>
        <authorList>
            <person name="Gonzalez-Gragera E."/>
            <person name="Garcia-Lopez J.D."/>
            <person name="Teso-Perez C."/>
            <person name="Gimenez-Hernandez I."/>
            <person name="Peralta-Sanchez J.M."/>
            <person name="Valdivia E."/>
            <person name="Montalban-Lopez M."/>
            <person name="Martin-Platero A.M."/>
            <person name="Banos A."/>
            <person name="Martinez-Bueno M."/>
        </authorList>
    </citation>
    <scope>NUCLEOTIDE SEQUENCE</scope>
    <source>
        <strain evidence="2">CM22</strain>
    </source>
</reference>
<keyword evidence="1" id="KW-0472">Membrane</keyword>
<dbReference type="Proteomes" id="UP001290462">
    <property type="component" value="Unassembled WGS sequence"/>
</dbReference>
<gene>
    <name evidence="2" type="ORF">RAK27_16120</name>
</gene>
<dbReference type="AlphaFoldDB" id="A0AAW9JXZ1"/>
<feature type="transmembrane region" description="Helical" evidence="1">
    <location>
        <begin position="17"/>
        <end position="36"/>
    </location>
</feature>
<keyword evidence="1" id="KW-1133">Transmembrane helix</keyword>
<proteinExistence type="predicted"/>
<comment type="caution">
    <text evidence="2">The sequence shown here is derived from an EMBL/GenBank/DDBJ whole genome shotgun (WGS) entry which is preliminary data.</text>
</comment>
<keyword evidence="1" id="KW-0812">Transmembrane</keyword>
<evidence type="ECO:0000313" key="2">
    <source>
        <dbReference type="EMBL" id="MDZ5760164.1"/>
    </source>
</evidence>
<sequence>MTEEEYQTAKKESKKRLVIFLCIALITTIIAISLGISSSVSLVIILPVGFLYYWPIGMKVRNYEVEQKQLKGDKKSSELKNDLDKEE</sequence>
<protein>
    <submittedName>
        <fullName evidence="2">Uncharacterized protein</fullName>
    </submittedName>
</protein>
<accession>A0AAW9JXZ1</accession>
<name>A0AAW9JXZ1_CARML</name>